<feature type="compositionally biased region" description="Acidic residues" evidence="2">
    <location>
        <begin position="1024"/>
        <end position="1098"/>
    </location>
</feature>
<reference evidence="4" key="1">
    <citation type="submission" date="2022-01" db="EMBL/GenBank/DDBJ databases">
        <authorList>
            <person name="King R."/>
        </authorList>
    </citation>
    <scope>NUCLEOTIDE SEQUENCE</scope>
</reference>
<dbReference type="GO" id="GO:0005516">
    <property type="term" value="F:calmodulin binding"/>
    <property type="evidence" value="ECO:0007669"/>
    <property type="project" value="TreeGrafter"/>
</dbReference>
<proteinExistence type="predicted"/>
<feature type="compositionally biased region" description="Acidic residues" evidence="2">
    <location>
        <begin position="1105"/>
        <end position="1120"/>
    </location>
</feature>
<evidence type="ECO:0000313" key="5">
    <source>
        <dbReference type="Proteomes" id="UP001153620"/>
    </source>
</evidence>
<feature type="region of interest" description="Disordered" evidence="2">
    <location>
        <begin position="89"/>
        <end position="109"/>
    </location>
</feature>
<feature type="compositionally biased region" description="Basic and acidic residues" evidence="2">
    <location>
        <begin position="1222"/>
        <end position="1231"/>
    </location>
</feature>
<dbReference type="PROSITE" id="PS50096">
    <property type="entry name" value="IQ"/>
    <property type="match status" value="8"/>
</dbReference>
<feature type="compositionally biased region" description="Basic and acidic residues" evidence="2">
    <location>
        <begin position="252"/>
        <end position="261"/>
    </location>
</feature>
<dbReference type="SUPFAM" id="SSF47391">
    <property type="entry name" value="Dimerization-anchoring domain of cAMP-dependent PK regulatory subunit"/>
    <property type="match status" value="1"/>
</dbReference>
<feature type="compositionally biased region" description="Acidic residues" evidence="2">
    <location>
        <begin position="619"/>
        <end position="632"/>
    </location>
</feature>
<evidence type="ECO:0000313" key="4">
    <source>
        <dbReference type="EMBL" id="CAG9804710.1"/>
    </source>
</evidence>
<dbReference type="InterPro" id="IPR047579">
    <property type="entry name" value="DD_CABYR_SP17"/>
</dbReference>
<feature type="compositionally biased region" description="Acidic residues" evidence="2">
    <location>
        <begin position="1712"/>
        <end position="1721"/>
    </location>
</feature>
<feature type="compositionally biased region" description="Acidic residues" evidence="2">
    <location>
        <begin position="1275"/>
        <end position="1285"/>
    </location>
</feature>
<sequence>MPIISPKIPQGLEELMKGLAKSVIKENPDNIYEFAAEYFENLLRERDGTDDQNYKKFATYKVYKKSRMERRKREREIISNIDTEKGQLQHERILSSDDKVSSDQNDEDNSIEKITLDDCEPPMKVMSQDIIVSTESEINTTIKQDSFVEDEGSPQKSVNSEDEDIKGLVLDDDMANAALKIQSTFRGHKVRKEMKETQQNDSLIEEENVGDKIASKEEVDENNQINDTESDEIIKKSDEECEAGNSVEEKDEINLESHSTEANENEFNDDEIAHDGKLSVENVDAMSENEELLSSAENNIEENLQPENVILMEQECNAEQIITNESTQSFDNVEINLKDVQDDVIESENVQTTLTEYPEANDNVNLEDKDDISAMVLDDEMEEAALKIQSAFRGHQVRKDMNQKDITSTDNASEEICEEKEILADSENVIEEIVNEEQELENKISEELVSTLELNQEEIIDGNDDIINNDDEENLSKVEAIMESELSPEENVNEIEVDTTELNSNQVEEELAIEMSNEQVDAVVENEKPETDISIEGCENEQTVEQSEESKADERAMSQEILENNKQEDAVFDELKETQTVDISGNNEGEILKPDDAELEQVSDEKIVEHHSKENVVDNSDENNEEQQEEIIDVDKASPTDIDYEVLCESTNSLDKIENNEAPEVVDVASPTNIDYEELCESIESPEKLESKATTNENSIDADTKSIDSKTSFGNELDDQQESQIKLENILSDFISPYDLYDEVVNTQATFMNQNESETLVDENDELEEAAVKIQSAFRGHKTRMEIKSQHDTVKESSETESAPNAEEKEEVVDDDIKNMVLDDEMEQAALKIQSSFRGHKVRKQQKNDEDKKDEDNIHSDEPVEISLDDRSEEQIEKITNPELLDLSEKDEQTNENDEIRDEILTPDKDESEIPEENNVPFDDIPYPKQENCNADENLEPNLSEEKVEENDSKKLSNDEENNEIDDMILDEEMEDAALKIQAVFRGHQVRKEKYSNATNDTELSKQDESTNNETIVIEQCSEGNEDTQDNDENEQQDTSADVDEIQECEAAEQENETEETEEVNEAEEVNENEEETTETNEQGGDDPDEPEQAEGESSEQQQNNDDDDVANMVLDEEMEQAALKIQSTFRGHKARSEVKPKQEVEASKEDSVQNIDDEIANMVLDDEMEQAALKIQSAFRGNKSKKEETTTQESKEEEEEENKEKEKPEEEKNEPSSSGESSEKTAKQLQDEEDIASIVMDDEMEKTALKIQSAFRGKIKRKTPKDGLESYESSADDYNADAEESLQKSDENVGDMYEFFSASVECDDEDERGNNSYDDDDYNEYLAKRESYANDGSYSIDRYNNTGMDAYNETIYPSDNDNDIDLMHGGGIFPETSGESGTLESFAGYLSEDNNNNNDPPEDKREFSNRMSESSLKDDDTKELIEQKSEEKVIETYDFNSNKDSAEALYYSLKKNEIEAQKRFESDTSQDMNDFQSEMNEKNDNESLEKEEYIPMDDDDDDDDVVVSPSNDVQKLKYGMSMDDRLLGSILSQDYTKGRKMYPDESFDPLLEEAMSSNYSVLEKMNEYSKSGDDRKINDNNDGEEDQFDDFFPGNIRSKIMASSISIADSDYFDPTNNKSIIDDDRIRTALETIHSTDSESTIGSATTKIQAGDKGLITYRNKTFQYSSIGNAAIDKSLDEFIQSQELKIDRFEEEPEGYNSPPPKKQESADDFTDDTCTESEKRPTMAGIIEIKLEQKNFLTIDERRRTLHREDAIQRNSTRSVDEDPSKSANASHDKNQNQMQTETTTTSVQGQNSVIDTEIAVPVLEKPKTNVNMKPVKVPMRRQKTMPVQIESNVIRVLPKHLRKRIKSADSDKKKRIQKQ</sequence>
<feature type="compositionally biased region" description="Acidic residues" evidence="2">
    <location>
        <begin position="1495"/>
        <end position="1505"/>
    </location>
</feature>
<feature type="region of interest" description="Disordered" evidence="2">
    <location>
        <begin position="1254"/>
        <end position="1324"/>
    </location>
</feature>
<dbReference type="InterPro" id="IPR000048">
    <property type="entry name" value="IQ_motif_EF-hand-BS"/>
</dbReference>
<feature type="compositionally biased region" description="Polar residues" evidence="2">
    <location>
        <begin position="1468"/>
        <end position="1479"/>
    </location>
</feature>
<feature type="compositionally biased region" description="Basic and acidic residues" evidence="2">
    <location>
        <begin position="1765"/>
        <end position="1781"/>
    </location>
</feature>
<feature type="compositionally biased region" description="Acidic residues" evidence="2">
    <location>
        <begin position="1306"/>
        <end position="1324"/>
    </location>
</feature>
<evidence type="ECO:0000259" key="3">
    <source>
        <dbReference type="SMART" id="SM00394"/>
    </source>
</evidence>
<reference evidence="4" key="2">
    <citation type="submission" date="2022-10" db="EMBL/GenBank/DDBJ databases">
        <authorList>
            <consortium name="ENA_rothamsted_submissions"/>
            <consortium name="culmorum"/>
            <person name="King R."/>
        </authorList>
    </citation>
    <scope>NUCLEOTIDE SEQUENCE</scope>
</reference>
<keyword evidence="5" id="KW-1185">Reference proteome</keyword>
<feature type="region of interest" description="Disordered" evidence="2">
    <location>
        <begin position="1753"/>
        <end position="1797"/>
    </location>
</feature>
<dbReference type="CDD" id="cd23767">
    <property type="entry name" value="IQCD"/>
    <property type="match status" value="6"/>
</dbReference>
<feature type="region of interest" description="Disordered" evidence="2">
    <location>
        <begin position="1463"/>
        <end position="1505"/>
    </location>
</feature>
<name>A0A9N9WST8_9DIPT</name>
<gene>
    <name evidence="4" type="ORF">CHIRRI_LOCUS7589</name>
</gene>
<accession>A0A9N9WST8</accession>
<dbReference type="Pfam" id="PF02197">
    <property type="entry name" value="RIIa"/>
    <property type="match status" value="1"/>
</dbReference>
<feature type="region of interest" description="Disordered" evidence="2">
    <location>
        <begin position="1694"/>
        <end position="1727"/>
    </location>
</feature>
<feature type="compositionally biased region" description="Basic and acidic residues" evidence="2">
    <location>
        <begin position="89"/>
        <end position="101"/>
    </location>
</feature>
<feature type="region of interest" description="Disordered" evidence="2">
    <location>
        <begin position="986"/>
        <end position="1156"/>
    </location>
</feature>
<evidence type="ECO:0000256" key="2">
    <source>
        <dbReference type="SAM" id="MobiDB-lite"/>
    </source>
</evidence>
<dbReference type="EMBL" id="OU895878">
    <property type="protein sequence ID" value="CAG9804710.1"/>
    <property type="molecule type" value="Genomic_DNA"/>
</dbReference>
<feature type="compositionally biased region" description="Basic and acidic residues" evidence="2">
    <location>
        <begin position="846"/>
        <end position="877"/>
    </location>
</feature>
<feature type="region of interest" description="Disordered" evidence="2">
    <location>
        <begin position="1367"/>
        <end position="1430"/>
    </location>
</feature>
<keyword evidence="1" id="KW-0175">Coiled coil</keyword>
<feature type="compositionally biased region" description="Basic and acidic residues" evidence="2">
    <location>
        <begin position="1416"/>
        <end position="1430"/>
    </location>
</feature>
<feature type="compositionally biased region" description="Basic and acidic residues" evidence="2">
    <location>
        <begin position="944"/>
        <end position="958"/>
    </location>
</feature>
<dbReference type="Pfam" id="PF00612">
    <property type="entry name" value="IQ"/>
    <property type="match status" value="7"/>
</dbReference>
<dbReference type="PANTHER" id="PTHR10699">
    <property type="entry name" value="NEUROMODULIN"/>
    <property type="match status" value="1"/>
</dbReference>
<feature type="compositionally biased region" description="Basic and acidic residues" evidence="2">
    <location>
        <begin position="783"/>
        <end position="798"/>
    </location>
</feature>
<dbReference type="SMART" id="SM00015">
    <property type="entry name" value="IQ"/>
    <property type="match status" value="8"/>
</dbReference>
<dbReference type="Gene3D" id="1.20.890.10">
    <property type="entry name" value="cAMP-dependent protein kinase regulatory subunit, dimerization-anchoring domain"/>
    <property type="match status" value="1"/>
</dbReference>
<feature type="coiled-coil region" evidence="1">
    <location>
        <begin position="423"/>
        <end position="455"/>
    </location>
</feature>
<dbReference type="PANTHER" id="PTHR10699:SF11">
    <property type="entry name" value="IGLOO, ISOFORM A"/>
    <property type="match status" value="1"/>
</dbReference>
<protein>
    <recommendedName>
        <fullName evidence="3">RIIa domain-containing protein</fullName>
    </recommendedName>
</protein>
<feature type="domain" description="RIIa" evidence="3">
    <location>
        <begin position="10"/>
        <end position="47"/>
    </location>
</feature>
<feature type="region of interest" description="Disordered" evidence="2">
    <location>
        <begin position="1176"/>
        <end position="1242"/>
    </location>
</feature>
<feature type="compositionally biased region" description="Basic and acidic residues" evidence="2">
    <location>
        <begin position="1203"/>
        <end position="1215"/>
    </location>
</feature>
<evidence type="ECO:0000256" key="1">
    <source>
        <dbReference type="SAM" id="Coils"/>
    </source>
</evidence>
<feature type="compositionally biased region" description="Polar residues" evidence="2">
    <location>
        <begin position="692"/>
        <end position="701"/>
    </location>
</feature>
<feature type="region of interest" description="Disordered" evidence="2">
    <location>
        <begin position="191"/>
        <end position="271"/>
    </location>
</feature>
<dbReference type="SMART" id="SM00394">
    <property type="entry name" value="RIIa"/>
    <property type="match status" value="1"/>
</dbReference>
<feature type="compositionally biased region" description="Basic and acidic residues" evidence="2">
    <location>
        <begin position="1135"/>
        <end position="1152"/>
    </location>
</feature>
<feature type="compositionally biased region" description="Low complexity" evidence="2">
    <location>
        <begin position="1782"/>
        <end position="1797"/>
    </location>
</feature>
<feature type="region of interest" description="Disordered" evidence="2">
    <location>
        <begin position="782"/>
        <end position="963"/>
    </location>
</feature>
<feature type="region of interest" description="Disordered" evidence="2">
    <location>
        <begin position="683"/>
        <end position="721"/>
    </location>
</feature>
<dbReference type="Proteomes" id="UP001153620">
    <property type="component" value="Chromosome 2"/>
</dbReference>
<feature type="region of interest" description="Disordered" evidence="2">
    <location>
        <begin position="611"/>
        <end position="638"/>
    </location>
</feature>
<dbReference type="CDD" id="cd12100">
    <property type="entry name" value="DD_CABYR_SP17"/>
    <property type="match status" value="1"/>
</dbReference>
<dbReference type="Gene3D" id="1.20.5.190">
    <property type="match status" value="3"/>
</dbReference>
<organism evidence="4 5">
    <name type="scientific">Chironomus riparius</name>
    <dbReference type="NCBI Taxonomy" id="315576"/>
    <lineage>
        <taxon>Eukaryota</taxon>
        <taxon>Metazoa</taxon>
        <taxon>Ecdysozoa</taxon>
        <taxon>Arthropoda</taxon>
        <taxon>Hexapoda</taxon>
        <taxon>Insecta</taxon>
        <taxon>Pterygota</taxon>
        <taxon>Neoptera</taxon>
        <taxon>Endopterygota</taxon>
        <taxon>Diptera</taxon>
        <taxon>Nematocera</taxon>
        <taxon>Chironomoidea</taxon>
        <taxon>Chironomidae</taxon>
        <taxon>Chironominae</taxon>
        <taxon>Chironomus</taxon>
    </lineage>
</organism>
<feature type="compositionally biased region" description="Basic and acidic residues" evidence="2">
    <location>
        <begin position="1480"/>
        <end position="1494"/>
    </location>
</feature>
<dbReference type="OrthoDB" id="7791715at2759"/>
<dbReference type="InterPro" id="IPR003117">
    <property type="entry name" value="cAMP_dep_PK_reg_su_I/II_a/b"/>
</dbReference>
<feature type="compositionally biased region" description="Acidic residues" evidence="2">
    <location>
        <begin position="1232"/>
        <end position="1242"/>
    </location>
</feature>